<comment type="caution">
    <text evidence="1">The sequence shown here is derived from an EMBL/GenBank/DDBJ whole genome shotgun (WGS) entry which is preliminary data.</text>
</comment>
<proteinExistence type="predicted"/>
<gene>
    <name evidence="1" type="ORF">MiAbB_01651</name>
</gene>
<sequence length="64" mass="7367">MPLTAADKQKIVNMLELMDEEAAKKAIATESAFSLWLKTNLYPIFVKIKDALQSMWQSIRNFFS</sequence>
<evidence type="ECO:0000313" key="1">
    <source>
        <dbReference type="EMBL" id="GCE59732.1"/>
    </source>
</evidence>
<name>A0A402DBU7_MICAE</name>
<accession>A0A402DBU7</accession>
<evidence type="ECO:0000313" key="2">
    <source>
        <dbReference type="Proteomes" id="UP000289660"/>
    </source>
</evidence>
<dbReference type="EMBL" id="BIFY01000020">
    <property type="protein sequence ID" value="GCE59732.1"/>
    <property type="molecule type" value="Genomic_DNA"/>
</dbReference>
<dbReference type="RefSeq" id="WP_130756962.1">
    <property type="nucleotide sequence ID" value="NZ_BIFY01000020.1"/>
</dbReference>
<reference evidence="2" key="1">
    <citation type="submission" date="2018-12" db="EMBL/GenBank/DDBJ databases">
        <title>Genome sequence of Microcystis aeruginosa NIES-4285.</title>
        <authorList>
            <person name="Tanabe Y."/>
        </authorList>
    </citation>
    <scope>NUCLEOTIDE SEQUENCE [LARGE SCALE GENOMIC DNA]</scope>
    <source>
        <strain evidence="2">NIES-4285</strain>
    </source>
</reference>
<protein>
    <submittedName>
        <fullName evidence="1">Uncharacterized protein</fullName>
    </submittedName>
</protein>
<organism evidence="1 2">
    <name type="scientific">Microcystis aeruginosa NIES-4285</name>
    <dbReference type="NCBI Taxonomy" id="2497681"/>
    <lineage>
        <taxon>Bacteria</taxon>
        <taxon>Bacillati</taxon>
        <taxon>Cyanobacteriota</taxon>
        <taxon>Cyanophyceae</taxon>
        <taxon>Oscillatoriophycideae</taxon>
        <taxon>Chroococcales</taxon>
        <taxon>Microcystaceae</taxon>
        <taxon>Microcystis</taxon>
    </lineage>
</organism>
<dbReference type="Proteomes" id="UP000289660">
    <property type="component" value="Unassembled WGS sequence"/>
</dbReference>
<dbReference type="AlphaFoldDB" id="A0A402DBU7"/>